<protein>
    <submittedName>
        <fullName evidence="3">T9SS C-terminal target domain-containing protein</fullName>
    </submittedName>
</protein>
<evidence type="ECO:0000313" key="5">
    <source>
        <dbReference type="Proteomes" id="UP000236262"/>
    </source>
</evidence>
<dbReference type="GO" id="GO:0004553">
    <property type="term" value="F:hydrolase activity, hydrolyzing O-glycosyl compounds"/>
    <property type="evidence" value="ECO:0007669"/>
    <property type="project" value="UniProtKB-ARBA"/>
</dbReference>
<dbReference type="NCBIfam" id="TIGR04183">
    <property type="entry name" value="Por_Secre_tail"/>
    <property type="match status" value="1"/>
</dbReference>
<dbReference type="EMBL" id="CP033924">
    <property type="protein sequence ID" value="AZA81791.1"/>
    <property type="molecule type" value="Genomic_DNA"/>
</dbReference>
<proteinExistence type="predicted"/>
<keyword evidence="1" id="KW-0732">Signal</keyword>
<dbReference type="Proteomes" id="UP000236262">
    <property type="component" value="Unassembled WGS sequence"/>
</dbReference>
<dbReference type="SUPFAM" id="SSF49899">
    <property type="entry name" value="Concanavalin A-like lectins/glucanases"/>
    <property type="match status" value="1"/>
</dbReference>
<reference evidence="4 5" key="1">
    <citation type="submission" date="2018-01" db="EMBL/GenBank/DDBJ databases">
        <title>Draft genome sequences of Chryseobacterium lactis NCTC11390, Chryseobacterium oncorhynchi 701B-08, and Chryseobacterium viscerum 687B-08.</title>
        <authorList>
            <person name="Jeong J.-J."/>
            <person name="Lee Y.J."/>
            <person name="Park B."/>
            <person name="Choi I.-G."/>
            <person name="Kim K.D."/>
        </authorList>
    </citation>
    <scope>NUCLEOTIDE SEQUENCE [LARGE SCALE GENOMIC DNA]</scope>
    <source>
        <strain evidence="4 5">NCTC11390</strain>
    </source>
</reference>
<dbReference type="InterPro" id="IPR013320">
    <property type="entry name" value="ConA-like_dom_sf"/>
</dbReference>
<sequence>MKTNLLTDYRMTQVIVYIFFLLSGTLSFAQNKIYSSSQINQITGICLGCNIFNQQNAVGSNESDYSTLKFGIGALAKIEQTLIFQESTTKKLAIGIGTDNTPLSIGLLNGATVETMKGDISNNDAKIINSSILTLDAQVNNRATIELTPTAQYDRVKITLNGGLLNVSGGLRIYYAYYEDRCMPALYPIHHYSFNGNTLDIPSGGLDLTRISSHEESFSGNMICDQGLTYSSADSTYVLKGNNYLNVPSPREPRTVSFWARIEKAGSIDLTIYGEKIKITQDSIIIKPVNENNLHSNKAYFGKMFRSNPAIAGSFNFYVINFNNDPTPPYAVSSTLYAPNNQTNPPYYPVDVRLTVNTQGLTGPFMLFHSNNFSSTYPLTIQTTHWAPYYIQGANLNNEFIISYKSSQIDEFLIYNRKLYPEELFNAYSHSPANSFTTSKVSSSHENEFFRVSPNPTTGQITLNGNILFIDSNIFITNTSGKEVYHSKFTSKTFELPSAIPTGVYILNVQTKDRKIYSSKIILTR</sequence>
<evidence type="ECO:0000313" key="4">
    <source>
        <dbReference type="EMBL" id="PNW15641.1"/>
    </source>
</evidence>
<reference evidence="3 6" key="2">
    <citation type="submission" date="2018-11" db="EMBL/GenBank/DDBJ databases">
        <title>Proposal to divide the Flavobacteriaceae and reorganize its genera based on Amino Acid Identity values calculated from whole genome sequences.</title>
        <authorList>
            <person name="Nicholson A.C."/>
            <person name="Gulvik C.A."/>
            <person name="Whitney A.M."/>
            <person name="Humrighouse B.W."/>
            <person name="Bell M."/>
            <person name="Holmes B."/>
            <person name="Steigerwalt A.G."/>
            <person name="Villarma A."/>
            <person name="Sheth M."/>
            <person name="Batra D."/>
            <person name="Pryor J."/>
            <person name="Bernardet J.-F."/>
            <person name="Hugo C."/>
            <person name="Kampfer P."/>
            <person name="Newman J."/>
            <person name="McQuiston J.R."/>
        </authorList>
    </citation>
    <scope>NUCLEOTIDE SEQUENCE [LARGE SCALE GENOMIC DNA]</scope>
    <source>
        <strain evidence="3 6">KC_1864</strain>
    </source>
</reference>
<evidence type="ECO:0000313" key="6">
    <source>
        <dbReference type="Proteomes" id="UP000279972"/>
    </source>
</evidence>
<dbReference type="OrthoDB" id="1238850at2"/>
<keyword evidence="6" id="KW-1185">Reference proteome</keyword>
<name>A0A3G6RR54_CHRLC</name>
<dbReference type="EMBL" id="PPEH01000001">
    <property type="protein sequence ID" value="PNW15641.1"/>
    <property type="molecule type" value="Genomic_DNA"/>
</dbReference>
<dbReference type="InterPro" id="IPR026444">
    <property type="entry name" value="Secre_tail"/>
</dbReference>
<feature type="domain" description="Secretion system C-terminal sorting" evidence="2">
    <location>
        <begin position="453"/>
        <end position="522"/>
    </location>
</feature>
<dbReference type="GO" id="GO:0005975">
    <property type="term" value="P:carbohydrate metabolic process"/>
    <property type="evidence" value="ECO:0007669"/>
    <property type="project" value="UniProtKB-ARBA"/>
</dbReference>
<dbReference type="Pfam" id="PF18962">
    <property type="entry name" value="Por_Secre_tail"/>
    <property type="match status" value="1"/>
</dbReference>
<organism evidence="4 5">
    <name type="scientific">Chryseobacterium lactis</name>
    <dbReference type="NCBI Taxonomy" id="1241981"/>
    <lineage>
        <taxon>Bacteria</taxon>
        <taxon>Pseudomonadati</taxon>
        <taxon>Bacteroidota</taxon>
        <taxon>Flavobacteriia</taxon>
        <taxon>Flavobacteriales</taxon>
        <taxon>Weeksellaceae</taxon>
        <taxon>Chryseobacterium group</taxon>
        <taxon>Chryseobacterium</taxon>
    </lineage>
</organism>
<dbReference type="RefSeq" id="WP_103289138.1">
    <property type="nucleotide sequence ID" value="NZ_CP033924.1"/>
</dbReference>
<dbReference type="KEGG" id="clac:EG342_07635"/>
<dbReference type="AlphaFoldDB" id="A0A3G6RR54"/>
<accession>A0A3G6RR54</accession>
<evidence type="ECO:0000256" key="1">
    <source>
        <dbReference type="ARBA" id="ARBA00022729"/>
    </source>
</evidence>
<evidence type="ECO:0000259" key="2">
    <source>
        <dbReference type="Pfam" id="PF18962"/>
    </source>
</evidence>
<gene>
    <name evidence="4" type="ORF">C1637_04245</name>
    <name evidence="3" type="ORF">EG342_07635</name>
</gene>
<evidence type="ECO:0000313" key="3">
    <source>
        <dbReference type="EMBL" id="AZA81791.1"/>
    </source>
</evidence>
<dbReference type="Proteomes" id="UP000279972">
    <property type="component" value="Chromosome"/>
</dbReference>